<dbReference type="Pfam" id="PF00543">
    <property type="entry name" value="P-II"/>
    <property type="match status" value="1"/>
</dbReference>
<dbReference type="AlphaFoldDB" id="A0A286TU44"/>
<dbReference type="SUPFAM" id="SSF54913">
    <property type="entry name" value="GlnB-like"/>
    <property type="match status" value="1"/>
</dbReference>
<dbReference type="PANTHER" id="PTHR30115">
    <property type="entry name" value="NITROGEN REGULATORY PROTEIN P-II"/>
    <property type="match status" value="1"/>
</dbReference>
<feature type="modified residue" description="O-UMP-tyrosine" evidence="1">
    <location>
        <position position="52"/>
    </location>
</feature>
<dbReference type="Proteomes" id="UP000218542">
    <property type="component" value="Unassembled WGS sequence"/>
</dbReference>
<evidence type="ECO:0000313" key="2">
    <source>
        <dbReference type="EMBL" id="GAX59420.1"/>
    </source>
</evidence>
<keyword evidence="1" id="KW-0597">Phosphoprotein</keyword>
<dbReference type="GO" id="GO:0030234">
    <property type="term" value="F:enzyme regulator activity"/>
    <property type="evidence" value="ECO:0007669"/>
    <property type="project" value="InterPro"/>
</dbReference>
<dbReference type="GO" id="GO:0005829">
    <property type="term" value="C:cytosol"/>
    <property type="evidence" value="ECO:0007669"/>
    <property type="project" value="TreeGrafter"/>
</dbReference>
<dbReference type="SMART" id="SM00938">
    <property type="entry name" value="P-II"/>
    <property type="match status" value="1"/>
</dbReference>
<evidence type="ECO:0000313" key="3">
    <source>
        <dbReference type="Proteomes" id="UP000218542"/>
    </source>
</evidence>
<dbReference type="InterPro" id="IPR002187">
    <property type="entry name" value="N-reg_PII"/>
</dbReference>
<sequence length="124" mass="13915">MKLIRAIVRPEKALELKDLLSGSGYHGISTTDCHGYGESKKIVKQVYRGKVYEQRADAVKRIEVELVVPDDKVDNVIRTIRNVAVTNHGADGRIYVFGMSDSVHIHSGGKHMGDYSEKELKDEF</sequence>
<accession>A0A286TU44</accession>
<reference evidence="3" key="1">
    <citation type="journal article" date="2017" name="Environ. Microbiol. Rep.">
        <title>Genetic Diversity of Marine Anaerobic Ammonium-Oxidizing Bacteria as Revealed by Genomic and Proteomic Analyses of 'Candidatus Scalindua japonica'.</title>
        <authorList>
            <person name="Oshiki M."/>
            <person name="Mizuto K."/>
            <person name="Kimura Z."/>
            <person name="Kindaichi T."/>
            <person name="Satoh H."/>
            <person name="Okabe S."/>
        </authorList>
    </citation>
    <scope>NUCLEOTIDE SEQUENCE [LARGE SCALE GENOMIC DNA]</scope>
    <source>
        <strain evidence="3">husup-a2</strain>
    </source>
</reference>
<dbReference type="GO" id="GO:0006808">
    <property type="term" value="P:regulation of nitrogen utilization"/>
    <property type="evidence" value="ECO:0007669"/>
    <property type="project" value="InterPro"/>
</dbReference>
<dbReference type="PROSITE" id="PS51343">
    <property type="entry name" value="PII_GLNB_DOM"/>
    <property type="match status" value="1"/>
</dbReference>
<keyword evidence="3" id="KW-1185">Reference proteome</keyword>
<dbReference type="RefSeq" id="WP_162532105.1">
    <property type="nucleotide sequence ID" value="NZ_BAOS01000003.1"/>
</dbReference>
<organism evidence="2 3">
    <name type="scientific">Candidatus Scalindua japonica</name>
    <dbReference type="NCBI Taxonomy" id="1284222"/>
    <lineage>
        <taxon>Bacteria</taxon>
        <taxon>Pseudomonadati</taxon>
        <taxon>Planctomycetota</taxon>
        <taxon>Candidatus Brocadiia</taxon>
        <taxon>Candidatus Brocadiales</taxon>
        <taxon>Candidatus Scalinduaceae</taxon>
        <taxon>Candidatus Scalindua</taxon>
    </lineage>
</organism>
<protein>
    <submittedName>
        <fullName evidence="2">Nitrogen regulatory protein P-II</fullName>
    </submittedName>
</protein>
<dbReference type="Gene3D" id="3.30.70.120">
    <property type="match status" value="1"/>
</dbReference>
<dbReference type="InterPro" id="IPR011322">
    <property type="entry name" value="N-reg_PII-like_a/b"/>
</dbReference>
<dbReference type="GO" id="GO:0005524">
    <property type="term" value="F:ATP binding"/>
    <property type="evidence" value="ECO:0007669"/>
    <property type="project" value="TreeGrafter"/>
</dbReference>
<dbReference type="EMBL" id="BAOS01000003">
    <property type="protein sequence ID" value="GAX59420.1"/>
    <property type="molecule type" value="Genomic_DNA"/>
</dbReference>
<dbReference type="InterPro" id="IPR015867">
    <property type="entry name" value="N-reg_PII/ATP_PRibTrfase_C"/>
</dbReference>
<comment type="caution">
    <text evidence="2">The sequence shown here is derived from an EMBL/GenBank/DDBJ whole genome shotgun (WGS) entry which is preliminary data.</text>
</comment>
<name>A0A286TU44_9BACT</name>
<proteinExistence type="predicted"/>
<dbReference type="PRINTS" id="PR00340">
    <property type="entry name" value="PIIGLNB"/>
</dbReference>
<dbReference type="PANTHER" id="PTHR30115:SF11">
    <property type="entry name" value="NITROGEN REGULATORY PROTEIN P-II HOMOLOG"/>
    <property type="match status" value="1"/>
</dbReference>
<evidence type="ECO:0000256" key="1">
    <source>
        <dbReference type="PIRSR" id="PIRSR602187-50"/>
    </source>
</evidence>
<gene>
    <name evidence="2" type="ORF">SCALIN_C03_0077</name>
</gene>